<dbReference type="EMBL" id="FOXH01000002">
    <property type="protein sequence ID" value="SFP24886.1"/>
    <property type="molecule type" value="Genomic_DNA"/>
</dbReference>
<dbReference type="STRING" id="1079859.SAMN04515674_102103"/>
<evidence type="ECO:0000313" key="1">
    <source>
        <dbReference type="EMBL" id="SFP24886.1"/>
    </source>
</evidence>
<dbReference type="RefSeq" id="WP_092012343.1">
    <property type="nucleotide sequence ID" value="NZ_FOXH01000002.1"/>
</dbReference>
<name>A0A1I5NU78_9BACT</name>
<sequence length="380" mass="44923">MSKIEIPLIIDKIAKLQHTADRRYFPEGVLPSYRENAFLFYRRPDTNIFFTAITVFTLNQIKQYLPEKSQKQIGEISEKAIRNYPLFQNKDGLKTYNFFRTKPSRHFPNGYLFKHFEHFRIPDDIDDTAFIYLTSAHSKEDAEWLQQKLILHSNNYRRTINNTFPHYKSLKAYSTWFGKNMYIEFDACVMSNMLYCQLSDQLVLDEHGKDCLRYIQSVILKDEYLKQPFRVAHQYPKTSLIIYHVTRLMEAFPLPELEICRNKIVEDTLFLLRNESLHLMDKLLLETSLLRLNALKKPEIIHILEQKTAPVSGKPELSNELFKGFYFFIAGFLTAYENPVLYKLASSRIAHFTWQCEAHNWTLVSEYLQYCSLLSASQKT</sequence>
<reference evidence="1 2" key="1">
    <citation type="submission" date="2016-10" db="EMBL/GenBank/DDBJ databases">
        <authorList>
            <person name="de Groot N.N."/>
        </authorList>
    </citation>
    <scope>NUCLEOTIDE SEQUENCE [LARGE SCALE GENOMIC DNA]</scope>
    <source>
        <strain evidence="2">E92,LMG 26720,CCM 7988</strain>
    </source>
</reference>
<protein>
    <submittedName>
        <fullName evidence="1">Uncharacterized protein</fullName>
    </submittedName>
</protein>
<evidence type="ECO:0000313" key="2">
    <source>
        <dbReference type="Proteomes" id="UP000199306"/>
    </source>
</evidence>
<gene>
    <name evidence="1" type="ORF">SAMN04515674_102103</name>
</gene>
<dbReference type="AlphaFoldDB" id="A0A1I5NU78"/>
<dbReference type="Proteomes" id="UP000199306">
    <property type="component" value="Unassembled WGS sequence"/>
</dbReference>
<organism evidence="1 2">
    <name type="scientific">Pseudarcicella hirudinis</name>
    <dbReference type="NCBI Taxonomy" id="1079859"/>
    <lineage>
        <taxon>Bacteria</taxon>
        <taxon>Pseudomonadati</taxon>
        <taxon>Bacteroidota</taxon>
        <taxon>Cytophagia</taxon>
        <taxon>Cytophagales</taxon>
        <taxon>Flectobacillaceae</taxon>
        <taxon>Pseudarcicella</taxon>
    </lineage>
</organism>
<keyword evidence="2" id="KW-1185">Reference proteome</keyword>
<dbReference type="OrthoDB" id="1116847at2"/>
<proteinExistence type="predicted"/>
<accession>A0A1I5NU78</accession>